<comment type="caution">
    <text evidence="2">The sequence shown here is derived from an EMBL/GenBank/DDBJ whole genome shotgun (WGS) entry which is preliminary data.</text>
</comment>
<feature type="region of interest" description="Disordered" evidence="1">
    <location>
        <begin position="81"/>
        <end position="113"/>
    </location>
</feature>
<feature type="region of interest" description="Disordered" evidence="1">
    <location>
        <begin position="1"/>
        <end position="22"/>
    </location>
</feature>
<dbReference type="RefSeq" id="WP_381218502.1">
    <property type="nucleotide sequence ID" value="NZ_JBHSPC010000104.1"/>
</dbReference>
<evidence type="ECO:0000256" key="1">
    <source>
        <dbReference type="SAM" id="MobiDB-lite"/>
    </source>
</evidence>
<gene>
    <name evidence="2" type="ORF">ACFP2V_30335</name>
</gene>
<keyword evidence="3" id="KW-1185">Reference proteome</keyword>
<evidence type="ECO:0000313" key="3">
    <source>
        <dbReference type="Proteomes" id="UP001596183"/>
    </source>
</evidence>
<dbReference type="Proteomes" id="UP001596183">
    <property type="component" value="Unassembled WGS sequence"/>
</dbReference>
<proteinExistence type="predicted"/>
<evidence type="ECO:0000313" key="2">
    <source>
        <dbReference type="EMBL" id="MFC5674218.1"/>
    </source>
</evidence>
<name>A0ABW0XUT0_9ACTN</name>
<organism evidence="2 3">
    <name type="scientific">Streptomyces incanus</name>
    <dbReference type="NCBI Taxonomy" id="887453"/>
    <lineage>
        <taxon>Bacteria</taxon>
        <taxon>Bacillati</taxon>
        <taxon>Actinomycetota</taxon>
        <taxon>Actinomycetes</taxon>
        <taxon>Kitasatosporales</taxon>
        <taxon>Streptomycetaceae</taxon>
        <taxon>Streptomyces</taxon>
    </lineage>
</organism>
<reference evidence="3" key="1">
    <citation type="journal article" date="2019" name="Int. J. Syst. Evol. Microbiol.">
        <title>The Global Catalogue of Microorganisms (GCM) 10K type strain sequencing project: providing services to taxonomists for standard genome sequencing and annotation.</title>
        <authorList>
            <consortium name="The Broad Institute Genomics Platform"/>
            <consortium name="The Broad Institute Genome Sequencing Center for Infectious Disease"/>
            <person name="Wu L."/>
            <person name="Ma J."/>
        </authorList>
    </citation>
    <scope>NUCLEOTIDE SEQUENCE [LARGE SCALE GENOMIC DNA]</scope>
    <source>
        <strain evidence="3">JCM 13852</strain>
    </source>
</reference>
<protein>
    <submittedName>
        <fullName evidence="2">Uncharacterized protein</fullName>
    </submittedName>
</protein>
<dbReference type="EMBL" id="JBHSPC010000104">
    <property type="protein sequence ID" value="MFC5674218.1"/>
    <property type="molecule type" value="Genomic_DNA"/>
</dbReference>
<sequence length="113" mass="12066">MQRALGESGEVEEFPYTGPHPGHFVRRLGRARALPHHAHRVMHPAQRERLHPAAGPGEQLLDELRPFVRGLGPQGECLLIPHEGGPGPPSFGVAGLDDDGQSDPLRGSPGPGD</sequence>
<accession>A0ABW0XUT0</accession>